<keyword evidence="4 7" id="KW-0812">Transmembrane</keyword>
<dbReference type="AlphaFoldDB" id="A0A0S7WHW4"/>
<feature type="transmembrane region" description="Helical" evidence="7">
    <location>
        <begin position="130"/>
        <end position="155"/>
    </location>
</feature>
<dbReference type="GO" id="GO:0005886">
    <property type="term" value="C:plasma membrane"/>
    <property type="evidence" value="ECO:0007669"/>
    <property type="project" value="UniProtKB-SubCell"/>
</dbReference>
<evidence type="ECO:0000259" key="8">
    <source>
        <dbReference type="Pfam" id="PF02554"/>
    </source>
</evidence>
<name>A0A0S7WHW4_UNCT6</name>
<keyword evidence="6 7" id="KW-0472">Membrane</keyword>
<feature type="transmembrane region" description="Helical" evidence="7">
    <location>
        <begin position="396"/>
        <end position="416"/>
    </location>
</feature>
<comment type="subcellular location">
    <subcellularLocation>
        <location evidence="1">Cell membrane</location>
        <topology evidence="1">Multi-pass membrane protein</topology>
    </subcellularLocation>
</comment>
<evidence type="ECO:0000256" key="4">
    <source>
        <dbReference type="ARBA" id="ARBA00022692"/>
    </source>
</evidence>
<dbReference type="Pfam" id="PF02554">
    <property type="entry name" value="CstA"/>
    <property type="match status" value="2"/>
</dbReference>
<comment type="caution">
    <text evidence="9">The sequence shown here is derived from an EMBL/GenBank/DDBJ whole genome shotgun (WGS) entry which is preliminary data.</text>
</comment>
<evidence type="ECO:0000256" key="5">
    <source>
        <dbReference type="ARBA" id="ARBA00022989"/>
    </source>
</evidence>
<feature type="transmembrane region" description="Helical" evidence="7">
    <location>
        <begin position="161"/>
        <end position="180"/>
    </location>
</feature>
<feature type="transmembrane region" description="Helical" evidence="7">
    <location>
        <begin position="463"/>
        <end position="490"/>
    </location>
</feature>
<accession>A0A0S7WHW4</accession>
<reference evidence="9 10" key="1">
    <citation type="journal article" date="2015" name="Microbiome">
        <title>Genomic resolution of linkages in carbon, nitrogen, and sulfur cycling among widespread estuary sediment bacteria.</title>
        <authorList>
            <person name="Baker B.J."/>
            <person name="Lazar C.S."/>
            <person name="Teske A.P."/>
            <person name="Dick G.J."/>
        </authorList>
    </citation>
    <scope>NUCLEOTIDE SEQUENCE [LARGE SCALE GENOMIC DNA]</scope>
    <source>
        <strain evidence="9">DG_26</strain>
    </source>
</reference>
<feature type="transmembrane region" description="Helical" evidence="7">
    <location>
        <begin position="292"/>
        <end position="312"/>
    </location>
</feature>
<feature type="domain" description="CstA N-terminal" evidence="8">
    <location>
        <begin position="2"/>
        <end position="350"/>
    </location>
</feature>
<proteinExistence type="inferred from homology"/>
<feature type="transmembrane region" description="Helical" evidence="7">
    <location>
        <begin position="85"/>
        <end position="109"/>
    </location>
</feature>
<evidence type="ECO:0000256" key="6">
    <source>
        <dbReference type="ARBA" id="ARBA00023136"/>
    </source>
</evidence>
<feature type="transmembrane region" description="Helical" evidence="7">
    <location>
        <begin position="332"/>
        <end position="356"/>
    </location>
</feature>
<evidence type="ECO:0000256" key="1">
    <source>
        <dbReference type="ARBA" id="ARBA00004651"/>
    </source>
</evidence>
<evidence type="ECO:0000256" key="2">
    <source>
        <dbReference type="ARBA" id="ARBA00007755"/>
    </source>
</evidence>
<keyword evidence="3" id="KW-1003">Cell membrane</keyword>
<evidence type="ECO:0000256" key="3">
    <source>
        <dbReference type="ARBA" id="ARBA00022475"/>
    </source>
</evidence>
<evidence type="ECO:0000313" key="9">
    <source>
        <dbReference type="EMBL" id="KPJ49726.1"/>
    </source>
</evidence>
<feature type="transmembrane region" description="Helical" evidence="7">
    <location>
        <begin position="259"/>
        <end position="277"/>
    </location>
</feature>
<evidence type="ECO:0000313" key="10">
    <source>
        <dbReference type="Proteomes" id="UP000051124"/>
    </source>
</evidence>
<gene>
    <name evidence="9" type="ORF">AMJ40_04935</name>
</gene>
<dbReference type="GO" id="GO:0009267">
    <property type="term" value="P:cellular response to starvation"/>
    <property type="evidence" value="ECO:0007669"/>
    <property type="project" value="InterPro"/>
</dbReference>
<dbReference type="InterPro" id="IPR003706">
    <property type="entry name" value="CstA_N"/>
</dbReference>
<dbReference type="PANTHER" id="PTHR30252:SF0">
    <property type="entry name" value="PEPTIDE TRANSPORTER CSTA"/>
    <property type="match status" value="1"/>
</dbReference>
<dbReference type="InterPro" id="IPR051605">
    <property type="entry name" value="CstA"/>
</dbReference>
<dbReference type="Proteomes" id="UP000051124">
    <property type="component" value="Unassembled WGS sequence"/>
</dbReference>
<keyword evidence="5 7" id="KW-1133">Transmembrane helix</keyword>
<feature type="transmembrane region" description="Helical" evidence="7">
    <location>
        <begin position="192"/>
        <end position="212"/>
    </location>
</feature>
<dbReference type="PANTHER" id="PTHR30252">
    <property type="entry name" value="INNER MEMBRANE PEPTIDE TRANSPORTER"/>
    <property type="match status" value="1"/>
</dbReference>
<dbReference type="EMBL" id="LIZT01000045">
    <property type="protein sequence ID" value="KPJ49726.1"/>
    <property type="molecule type" value="Genomic_DNA"/>
</dbReference>
<dbReference type="PATRIC" id="fig|1703771.3.peg.1683"/>
<protein>
    <submittedName>
        <fullName evidence="9">Carbon starvation protein CstA</fullName>
    </submittedName>
</protein>
<evidence type="ECO:0000256" key="7">
    <source>
        <dbReference type="SAM" id="Phobius"/>
    </source>
</evidence>
<comment type="similarity">
    <text evidence="2">Belongs to the peptide transporter carbon starvation (CstA) (TC 2.A.114) family.</text>
</comment>
<feature type="transmembrane region" description="Helical" evidence="7">
    <location>
        <begin position="436"/>
        <end position="456"/>
    </location>
</feature>
<sequence>MNSLLLVAISVAALWLAYRFYAGFLSKRLFGLDPSRRTPAHEYEDGIDYVPTRREILFGHHFASIAGTGPIVGPAIAVIWGWLPAVIWILVGSIFMGAVHDFGSLVISIRHKGRSICEISKWLVNAQVRTMLFLVIFFALTIVIAIFCMIIAVIFDQYPQAMFPVWLEVPIAIMLGYRFYRGSRAQSGMTIFLWSIVALVIMYVSIYIGIYVPFKVPSVFGISSLTIWVLVLLTYSYIASTLPVWSLLQPRDYINAHELVVAMILLFVGVAVAHPVITAPAFNLQVIGAPQFIPFLFITIACGAISGFHALVGSGTSAKQLDSEANARFIGYGGMIAEAVLAIIVIVCCTAGLGSFEAWSERYGSWTAANGLVAKVSAFVDGGSTFLVALGISKKLALGILGVFVASFAGTTLDTATRIQRYVIAELASDHGVKPLANRHGATLFAVATAGALAFVQGGGQGALILWPLFGTTNQLLAGIAFLLITVYLARRGLPTLYTMIPMAFMLVITLWALVLNLRTYMLTRNWHLSVIGGCVL</sequence>
<feature type="transmembrane region" description="Helical" evidence="7">
    <location>
        <begin position="218"/>
        <end position="238"/>
    </location>
</feature>
<feature type="transmembrane region" description="Helical" evidence="7">
    <location>
        <begin position="496"/>
        <end position="518"/>
    </location>
</feature>
<feature type="non-terminal residue" evidence="9">
    <location>
        <position position="537"/>
    </location>
</feature>
<organism evidence="9 10">
    <name type="scientific">candidate division TA06 bacterium DG_26</name>
    <dbReference type="NCBI Taxonomy" id="1703771"/>
    <lineage>
        <taxon>Bacteria</taxon>
        <taxon>Bacteria division TA06</taxon>
    </lineage>
</organism>
<feature type="domain" description="CstA N-terminal" evidence="8">
    <location>
        <begin position="377"/>
        <end position="513"/>
    </location>
</feature>